<dbReference type="AlphaFoldDB" id="A0A2P2JJ00"/>
<keyword evidence="1" id="KW-0812">Transmembrane</keyword>
<evidence type="ECO:0000256" key="1">
    <source>
        <dbReference type="SAM" id="Phobius"/>
    </source>
</evidence>
<proteinExistence type="predicted"/>
<keyword evidence="1" id="KW-1133">Transmembrane helix</keyword>
<evidence type="ECO:0000313" key="2">
    <source>
        <dbReference type="EMBL" id="MBW93460.1"/>
    </source>
</evidence>
<dbReference type="EMBL" id="GGEC01012977">
    <property type="protein sequence ID" value="MBW93460.1"/>
    <property type="molecule type" value="Transcribed_RNA"/>
</dbReference>
<organism evidence="2">
    <name type="scientific">Rhizophora mucronata</name>
    <name type="common">Asiatic mangrove</name>
    <dbReference type="NCBI Taxonomy" id="61149"/>
    <lineage>
        <taxon>Eukaryota</taxon>
        <taxon>Viridiplantae</taxon>
        <taxon>Streptophyta</taxon>
        <taxon>Embryophyta</taxon>
        <taxon>Tracheophyta</taxon>
        <taxon>Spermatophyta</taxon>
        <taxon>Magnoliopsida</taxon>
        <taxon>eudicotyledons</taxon>
        <taxon>Gunneridae</taxon>
        <taxon>Pentapetalae</taxon>
        <taxon>rosids</taxon>
        <taxon>fabids</taxon>
        <taxon>Malpighiales</taxon>
        <taxon>Rhizophoraceae</taxon>
        <taxon>Rhizophora</taxon>
    </lineage>
</organism>
<sequence length="30" mass="3486">MKLSHGFFCLNFFQNLVCVSFILFWGSSGR</sequence>
<accession>A0A2P2JJ00</accession>
<keyword evidence="1" id="KW-0472">Membrane</keyword>
<feature type="transmembrane region" description="Helical" evidence="1">
    <location>
        <begin position="7"/>
        <end position="26"/>
    </location>
</feature>
<protein>
    <submittedName>
        <fullName evidence="2">Uncharacterized protein</fullName>
    </submittedName>
</protein>
<name>A0A2P2JJ00_RHIMU</name>
<reference evidence="2" key="1">
    <citation type="submission" date="2018-02" db="EMBL/GenBank/DDBJ databases">
        <title>Rhizophora mucronata_Transcriptome.</title>
        <authorList>
            <person name="Meera S.P."/>
            <person name="Sreeshan A."/>
            <person name="Augustine A."/>
        </authorList>
    </citation>
    <scope>NUCLEOTIDE SEQUENCE</scope>
    <source>
        <tissue evidence="2">Leaf</tissue>
    </source>
</reference>